<feature type="transmembrane region" description="Helical" evidence="1">
    <location>
        <begin position="51"/>
        <end position="73"/>
    </location>
</feature>
<feature type="transmembrane region" description="Helical" evidence="1">
    <location>
        <begin position="127"/>
        <end position="150"/>
    </location>
</feature>
<comment type="caution">
    <text evidence="2">The sequence shown here is derived from an EMBL/GenBank/DDBJ whole genome shotgun (WGS) entry which is preliminary data.</text>
</comment>
<keyword evidence="1" id="KW-1133">Transmembrane helix</keyword>
<evidence type="ECO:0000313" key="3">
    <source>
        <dbReference type="Proteomes" id="UP001595696"/>
    </source>
</evidence>
<protein>
    <submittedName>
        <fullName evidence="2">DUF3995 domain-containing protein</fullName>
    </submittedName>
</protein>
<sequence length="159" mass="16875">MRTDVASAAFGVAAAAGLVHAAASLFWALGGRWQLESVGQWAVQLAHDHPIRVGLLLGLVTLVKVAAAVVPLVNERREGRFHRSLRWGGWAGGAVLVVWGGLSSLSACAVLAGVVTPGDGYNRSTMIGHAFVWDPLFVLWGAALLTGLWLTRARRPQHP</sequence>
<name>A0ABV8DSP4_9NOCA</name>
<gene>
    <name evidence="2" type="ORF">ACFO0B_14065</name>
</gene>
<organism evidence="2 3">
    <name type="scientific">Nocardia jiangsuensis</name>
    <dbReference type="NCBI Taxonomy" id="1691563"/>
    <lineage>
        <taxon>Bacteria</taxon>
        <taxon>Bacillati</taxon>
        <taxon>Actinomycetota</taxon>
        <taxon>Actinomycetes</taxon>
        <taxon>Mycobacteriales</taxon>
        <taxon>Nocardiaceae</taxon>
        <taxon>Nocardia</taxon>
    </lineage>
</organism>
<reference evidence="3" key="1">
    <citation type="journal article" date="2019" name="Int. J. Syst. Evol. Microbiol.">
        <title>The Global Catalogue of Microorganisms (GCM) 10K type strain sequencing project: providing services to taxonomists for standard genome sequencing and annotation.</title>
        <authorList>
            <consortium name="The Broad Institute Genomics Platform"/>
            <consortium name="The Broad Institute Genome Sequencing Center for Infectious Disease"/>
            <person name="Wu L."/>
            <person name="Ma J."/>
        </authorList>
    </citation>
    <scope>NUCLEOTIDE SEQUENCE [LARGE SCALE GENOMIC DNA]</scope>
    <source>
        <strain evidence="3">CGMCC 4.7330</strain>
    </source>
</reference>
<dbReference type="InterPro" id="IPR025058">
    <property type="entry name" value="DUF3995"/>
</dbReference>
<evidence type="ECO:0000256" key="1">
    <source>
        <dbReference type="SAM" id="Phobius"/>
    </source>
</evidence>
<keyword evidence="3" id="KW-1185">Reference proteome</keyword>
<proteinExistence type="predicted"/>
<accession>A0ABV8DSP4</accession>
<dbReference type="RefSeq" id="WP_378612851.1">
    <property type="nucleotide sequence ID" value="NZ_JBHSAX010000013.1"/>
</dbReference>
<feature type="transmembrane region" description="Helical" evidence="1">
    <location>
        <begin position="94"/>
        <end position="115"/>
    </location>
</feature>
<keyword evidence="1" id="KW-0472">Membrane</keyword>
<keyword evidence="1" id="KW-0812">Transmembrane</keyword>
<dbReference type="EMBL" id="JBHSAX010000013">
    <property type="protein sequence ID" value="MFC3963117.1"/>
    <property type="molecule type" value="Genomic_DNA"/>
</dbReference>
<dbReference type="Proteomes" id="UP001595696">
    <property type="component" value="Unassembled WGS sequence"/>
</dbReference>
<dbReference type="Pfam" id="PF13160">
    <property type="entry name" value="DUF3995"/>
    <property type="match status" value="1"/>
</dbReference>
<evidence type="ECO:0000313" key="2">
    <source>
        <dbReference type="EMBL" id="MFC3963117.1"/>
    </source>
</evidence>